<evidence type="ECO:0000256" key="1">
    <source>
        <dbReference type="SAM" id="Phobius"/>
    </source>
</evidence>
<reference evidence="2 3" key="1">
    <citation type="submission" date="2017-06" db="EMBL/GenBank/DDBJ databases">
        <authorList>
            <person name="Kim H.J."/>
            <person name="Triplett B.A."/>
        </authorList>
    </citation>
    <scope>NUCLEOTIDE SEQUENCE [LARGE SCALE GENOMIC DNA]</scope>
    <source>
        <strain evidence="2 3">MWH-VicM1</strain>
    </source>
</reference>
<sequence length="40" mass="4737">MKTLISNPVWSVISGLVIWMVFAEKPGEWQRREWVCSRSE</sequence>
<proteinExistence type="predicted"/>
<name>A0A212U120_9BURK</name>
<keyword evidence="1" id="KW-1133">Transmembrane helix</keyword>
<keyword evidence="1" id="KW-0472">Membrane</keyword>
<accession>A0A212U120</accession>
<keyword evidence="1" id="KW-0812">Transmembrane</keyword>
<dbReference type="AlphaFoldDB" id="A0A212U120"/>
<dbReference type="Proteomes" id="UP000197215">
    <property type="component" value="Unassembled WGS sequence"/>
</dbReference>
<dbReference type="EMBL" id="FYEX01000002">
    <property type="protein sequence ID" value="SNC71939.1"/>
    <property type="molecule type" value="Genomic_DNA"/>
</dbReference>
<feature type="transmembrane region" description="Helical" evidence="1">
    <location>
        <begin position="6"/>
        <end position="23"/>
    </location>
</feature>
<gene>
    <name evidence="2" type="ORF">SAMN06295916_1430</name>
</gene>
<organism evidence="2 3">
    <name type="scientific">Polynucleobacter victoriensis</name>
    <dbReference type="NCBI Taxonomy" id="2049319"/>
    <lineage>
        <taxon>Bacteria</taxon>
        <taxon>Pseudomonadati</taxon>
        <taxon>Pseudomonadota</taxon>
        <taxon>Betaproteobacteria</taxon>
        <taxon>Burkholderiales</taxon>
        <taxon>Burkholderiaceae</taxon>
        <taxon>Polynucleobacter</taxon>
    </lineage>
</organism>
<evidence type="ECO:0000313" key="3">
    <source>
        <dbReference type="Proteomes" id="UP000197215"/>
    </source>
</evidence>
<evidence type="ECO:0000313" key="2">
    <source>
        <dbReference type="EMBL" id="SNC71939.1"/>
    </source>
</evidence>
<keyword evidence="3" id="KW-1185">Reference proteome</keyword>
<dbReference type="RefSeq" id="WP_279304990.1">
    <property type="nucleotide sequence ID" value="NZ_FYEX01000002.1"/>
</dbReference>
<protein>
    <submittedName>
        <fullName evidence="2">Uncharacterized protein</fullName>
    </submittedName>
</protein>